<keyword evidence="3" id="KW-1185">Reference proteome</keyword>
<reference evidence="2 3" key="1">
    <citation type="submission" date="2014-11" db="EMBL/GenBank/DDBJ databases">
        <authorList>
            <person name="Zhu J."/>
            <person name="Qi W."/>
            <person name="Song R."/>
        </authorList>
    </citation>
    <scope>NUCLEOTIDE SEQUENCE [LARGE SCALE GENOMIC DNA]</scope>
</reference>
<evidence type="ECO:0000256" key="1">
    <source>
        <dbReference type="SAM" id="MobiDB-lite"/>
    </source>
</evidence>
<gene>
    <name evidence="2" type="ORF">Vbra_22225</name>
</gene>
<feature type="compositionally biased region" description="Low complexity" evidence="1">
    <location>
        <begin position="95"/>
        <end position="104"/>
    </location>
</feature>
<dbReference type="EMBL" id="CDMY01000633">
    <property type="protein sequence ID" value="CEM27230.1"/>
    <property type="molecule type" value="Genomic_DNA"/>
</dbReference>
<sequence length="137" mass="14824">MTASSSSSRLLQSAGRHVDSILQATEATLSLASQHDASQAAELDRAMEGFFAAANGLSKLLHQQIDAIGTPRHIHRNNYCDRLTVETQRTRQSRGDNGVDGNENGDQDGGMPGRGSKRKAIGDVQDEPQVKKERIGR</sequence>
<proteinExistence type="predicted"/>
<accession>A0A0G4GD92</accession>
<dbReference type="InParanoid" id="A0A0G4GD92"/>
<evidence type="ECO:0000313" key="2">
    <source>
        <dbReference type="EMBL" id="CEM27230.1"/>
    </source>
</evidence>
<dbReference type="AlphaFoldDB" id="A0A0G4GD92"/>
<feature type="region of interest" description="Disordered" evidence="1">
    <location>
        <begin position="85"/>
        <end position="137"/>
    </location>
</feature>
<protein>
    <submittedName>
        <fullName evidence="2">Uncharacterized protein</fullName>
    </submittedName>
</protein>
<evidence type="ECO:0000313" key="3">
    <source>
        <dbReference type="Proteomes" id="UP000041254"/>
    </source>
</evidence>
<feature type="compositionally biased region" description="Basic and acidic residues" evidence="1">
    <location>
        <begin position="128"/>
        <end position="137"/>
    </location>
</feature>
<dbReference type="Proteomes" id="UP000041254">
    <property type="component" value="Unassembled WGS sequence"/>
</dbReference>
<organism evidence="2 3">
    <name type="scientific">Vitrella brassicaformis (strain CCMP3155)</name>
    <dbReference type="NCBI Taxonomy" id="1169540"/>
    <lineage>
        <taxon>Eukaryota</taxon>
        <taxon>Sar</taxon>
        <taxon>Alveolata</taxon>
        <taxon>Colpodellida</taxon>
        <taxon>Vitrellaceae</taxon>
        <taxon>Vitrella</taxon>
    </lineage>
</organism>
<dbReference type="VEuPathDB" id="CryptoDB:Vbra_22225"/>
<name>A0A0G4GD92_VITBC</name>